<dbReference type="Pfam" id="PF13193">
    <property type="entry name" value="AMP-binding_C"/>
    <property type="match status" value="1"/>
</dbReference>
<dbReference type="SUPFAM" id="SSF56801">
    <property type="entry name" value="Acetyl-CoA synthetase-like"/>
    <property type="match status" value="1"/>
</dbReference>
<evidence type="ECO:0000256" key="9">
    <source>
        <dbReference type="ARBA" id="ARBA00022840"/>
    </source>
</evidence>
<protein>
    <recommendedName>
        <fullName evidence="2 10">Propionate--CoA ligase</fullName>
        <ecNumber evidence="10">6.2.1.17</ecNumber>
    </recommendedName>
</protein>
<sequence>MSFSEFYQRSINEPEAFWAEQARRIDWRQPFTQTLDHSRPPFARWFCGGTTNLCHNAVDRWRDKQPEALALIAVSSETDEERTFTFSQLHDEVNAVAAMLLSLGVQRGDRVLVYMPMIAEAQITLLACARIGAIHSVVFGGFASHSVAARIDDARPALIVSADAGARGGKILPYKKLLDDAIAQAQHQPKHVLLVDRGLAKMAWVDGRDLDFATLRQQHLGASVPVAWLESNETSCILYTSGTTGKPKGVQRDVGGYAVALATSMDTIFGGKAGGVFFCASDIGWVVGHSYIVYAPLLAGMATIVYEGLPTYPDCGVWWKIVEKYQVNRMFSAPTAIRVLKKFPTAQIRNHDLSSLEALYLAGEPLDEPTASWVTETLGVPVIDNYWQTESGWPIMALARALDDRPSRLGSPGVPMYGYNVQLLNEVTGEPCGINEKGMLVIEGPLPPGCIQTIWGDDARFVKTYWSLFNRQVYATFDWGIRDAEGYYFILGRTDDVINIAGHRLGTREIEESISSYPNVAEVAVVGIKDALKGQVAVAFVIPKQSDTLADREAARDEEKAIMALVDNQIGHFGRPAHVWFVSQLPKTRSGKMLRRTIQAICEGRDPGALARVAAPASAGGAHAPAAAATSAAPKRKPYRLVAIGTSTGGPVALQRVLTQLPANFPAPLVLIQHMPAAFTKAFAERLDKLCKITVKEAEDGDILRPGVALLAPGGKQMMVDARGAIRILPGDERLNYKPCVDVTFGSASKAYGDKVLAVVLTGMGADGREGARMLKQGGAQVWAQDEASCVIYGMP</sequence>
<dbReference type="PANTHER" id="PTHR43347:SF3">
    <property type="entry name" value="ACYL-COA SYNTHETASE SHORT-CHAIN FAMILY MEMBER 3, MITOCHONDRIAL"/>
    <property type="match status" value="1"/>
</dbReference>
<dbReference type="GO" id="GO:0005737">
    <property type="term" value="C:cytoplasm"/>
    <property type="evidence" value="ECO:0007669"/>
    <property type="project" value="InterPro"/>
</dbReference>
<evidence type="ECO:0000256" key="8">
    <source>
        <dbReference type="ARBA" id="ARBA00022801"/>
    </source>
</evidence>
<dbReference type="EMBL" id="PYKC01000034">
    <property type="protein sequence ID" value="TGC72795.1"/>
    <property type="molecule type" value="Genomic_DNA"/>
</dbReference>
<keyword evidence="7" id="KW-0547">Nucleotide-binding</keyword>
<dbReference type="Proteomes" id="UP000297538">
    <property type="component" value="Unassembled WGS sequence"/>
</dbReference>
<dbReference type="InterPro" id="IPR042099">
    <property type="entry name" value="ANL_N_sf"/>
</dbReference>
<feature type="active site" evidence="11">
    <location>
        <position position="767"/>
    </location>
</feature>
<keyword evidence="4 11" id="KW-0145">Chemotaxis</keyword>
<dbReference type="PROSITE" id="PS00455">
    <property type="entry name" value="AMP_BINDING"/>
    <property type="match status" value="1"/>
</dbReference>
<dbReference type="FunFam" id="3.40.50.180:FF:000001">
    <property type="entry name" value="Protein-glutamate methylesterase/protein-glutamine glutaminase"/>
    <property type="match status" value="1"/>
</dbReference>
<comment type="caution">
    <text evidence="13">The sequence shown here is derived from an EMBL/GenBank/DDBJ whole genome shotgun (WGS) entry which is preliminary data.</text>
</comment>
<dbReference type="InterPro" id="IPR012694">
    <property type="entry name" value="Propion_PrpE"/>
</dbReference>
<evidence type="ECO:0000256" key="3">
    <source>
        <dbReference type="ARBA" id="ARBA00022490"/>
    </source>
</evidence>
<evidence type="ECO:0000313" key="13">
    <source>
        <dbReference type="EMBL" id="TGC72795.1"/>
    </source>
</evidence>
<keyword evidence="3" id="KW-0963">Cytoplasm</keyword>
<keyword evidence="9" id="KW-0067">ATP-binding</keyword>
<dbReference type="NCBIfam" id="TIGR02316">
    <property type="entry name" value="propion_prpE"/>
    <property type="match status" value="1"/>
</dbReference>
<evidence type="ECO:0000256" key="5">
    <source>
        <dbReference type="ARBA" id="ARBA00022553"/>
    </source>
</evidence>
<feature type="active site" evidence="11">
    <location>
        <position position="647"/>
    </location>
</feature>
<dbReference type="GO" id="GO:0005524">
    <property type="term" value="F:ATP binding"/>
    <property type="evidence" value="ECO:0007669"/>
    <property type="project" value="UniProtKB-KW"/>
</dbReference>
<keyword evidence="5" id="KW-0597">Phosphoprotein</keyword>
<dbReference type="FunFam" id="3.40.50.12780:FF:000001">
    <property type="entry name" value="Acetyl-coenzyme A synthetase"/>
    <property type="match status" value="1"/>
</dbReference>
<keyword evidence="6 13" id="KW-0436">Ligase</keyword>
<evidence type="ECO:0000256" key="7">
    <source>
        <dbReference type="ARBA" id="ARBA00022741"/>
    </source>
</evidence>
<dbReference type="SUPFAM" id="SSF52738">
    <property type="entry name" value="Methylesterase CheB, C-terminal domain"/>
    <property type="match status" value="1"/>
</dbReference>
<comment type="similarity">
    <text evidence="1">Belongs to the ATP-dependent AMP-binding enzyme family.</text>
</comment>
<feature type="active site" evidence="11">
    <location>
        <position position="674"/>
    </location>
</feature>
<dbReference type="InterPro" id="IPR035909">
    <property type="entry name" value="CheB_C"/>
</dbReference>
<dbReference type="GO" id="GO:0000156">
    <property type="term" value="F:phosphorelay response regulator activity"/>
    <property type="evidence" value="ECO:0007669"/>
    <property type="project" value="InterPro"/>
</dbReference>
<evidence type="ECO:0000256" key="6">
    <source>
        <dbReference type="ARBA" id="ARBA00022598"/>
    </source>
</evidence>
<proteinExistence type="inferred from homology"/>
<dbReference type="Gene3D" id="3.30.300.30">
    <property type="match status" value="1"/>
</dbReference>
<dbReference type="EC" id="6.2.1.17" evidence="10"/>
<dbReference type="NCBIfam" id="NF007815">
    <property type="entry name" value="PRK10524.1"/>
    <property type="match status" value="1"/>
</dbReference>
<organism evidence="13 14">
    <name type="scientific">Salmonella enterica subsp. enterica serovar Wilhelmsburg</name>
    <dbReference type="NCBI Taxonomy" id="1960126"/>
    <lineage>
        <taxon>Bacteria</taxon>
        <taxon>Pseudomonadati</taxon>
        <taxon>Pseudomonadota</taxon>
        <taxon>Gammaproteobacteria</taxon>
        <taxon>Enterobacterales</taxon>
        <taxon>Enterobacteriaceae</taxon>
        <taxon>Salmonella</taxon>
    </lineage>
</organism>
<dbReference type="PROSITE" id="PS50122">
    <property type="entry name" value="CHEB"/>
    <property type="match status" value="1"/>
</dbReference>
<dbReference type="Gene3D" id="3.40.50.12780">
    <property type="entry name" value="N-terminal domain of ligase-like"/>
    <property type="match status" value="1"/>
</dbReference>
<dbReference type="InterPro" id="IPR045851">
    <property type="entry name" value="AMP-bd_C_sf"/>
</dbReference>
<name>A0A659PL98_SALET</name>
<dbReference type="Pfam" id="PF00501">
    <property type="entry name" value="AMP-binding"/>
    <property type="match status" value="1"/>
</dbReference>
<dbReference type="GO" id="GO:0008984">
    <property type="term" value="F:protein-glutamate methylesterase activity"/>
    <property type="evidence" value="ECO:0007669"/>
    <property type="project" value="InterPro"/>
</dbReference>
<dbReference type="Pfam" id="PF16177">
    <property type="entry name" value="ACAS_N"/>
    <property type="match status" value="1"/>
</dbReference>
<dbReference type="Gene3D" id="3.40.50.180">
    <property type="entry name" value="Methylesterase CheB, C-terminal domain"/>
    <property type="match status" value="1"/>
</dbReference>
<reference evidence="13 14" key="1">
    <citation type="submission" date="2018-03" db="EMBL/GenBank/DDBJ databases">
        <title>Non-Typhoidal Salmonella genome sequencing and assembly.</title>
        <authorList>
            <person name="Matchawe C."/>
        </authorList>
    </citation>
    <scope>NUCLEOTIDE SEQUENCE [LARGE SCALE GENOMIC DNA]</scope>
    <source>
        <strain evidence="13 14">34ev</strain>
    </source>
</reference>
<evidence type="ECO:0000259" key="12">
    <source>
        <dbReference type="PROSITE" id="PS50122"/>
    </source>
</evidence>
<dbReference type="PANTHER" id="PTHR43347">
    <property type="entry name" value="ACYL-COA SYNTHETASE"/>
    <property type="match status" value="1"/>
</dbReference>
<dbReference type="Pfam" id="PF01339">
    <property type="entry name" value="CheB_methylest"/>
    <property type="match status" value="1"/>
</dbReference>
<dbReference type="InterPro" id="IPR000673">
    <property type="entry name" value="Sig_transdc_resp-reg_Me-estase"/>
</dbReference>
<keyword evidence="8 11" id="KW-0378">Hydrolase</keyword>
<evidence type="ECO:0000256" key="4">
    <source>
        <dbReference type="ARBA" id="ARBA00022500"/>
    </source>
</evidence>
<dbReference type="CDD" id="cd16432">
    <property type="entry name" value="CheB_Rec"/>
    <property type="match status" value="1"/>
</dbReference>
<feature type="domain" description="CheB-type methylesterase" evidence="12">
    <location>
        <begin position="638"/>
        <end position="796"/>
    </location>
</feature>
<evidence type="ECO:0000256" key="11">
    <source>
        <dbReference type="PROSITE-ProRule" id="PRU00050"/>
    </source>
</evidence>
<dbReference type="InterPro" id="IPR000873">
    <property type="entry name" value="AMP-dep_synth/lig_dom"/>
</dbReference>
<evidence type="ECO:0000313" key="14">
    <source>
        <dbReference type="Proteomes" id="UP000297538"/>
    </source>
</evidence>
<dbReference type="InterPro" id="IPR020845">
    <property type="entry name" value="AMP-binding_CS"/>
</dbReference>
<evidence type="ECO:0000256" key="1">
    <source>
        <dbReference type="ARBA" id="ARBA00006432"/>
    </source>
</evidence>
<dbReference type="GO" id="GO:0050218">
    <property type="term" value="F:propionate-CoA ligase activity"/>
    <property type="evidence" value="ECO:0007669"/>
    <property type="project" value="UniProtKB-UniRule"/>
</dbReference>
<dbReference type="GO" id="GO:0006935">
    <property type="term" value="P:chemotaxis"/>
    <property type="evidence" value="ECO:0007669"/>
    <property type="project" value="UniProtKB-UniRule"/>
</dbReference>
<dbReference type="AlphaFoldDB" id="A0A659PL98"/>
<evidence type="ECO:0000256" key="2">
    <source>
        <dbReference type="ARBA" id="ARBA00013625"/>
    </source>
</evidence>
<feature type="non-terminal residue" evidence="13">
    <location>
        <position position="796"/>
    </location>
</feature>
<gene>
    <name evidence="13" type="primary">prpE</name>
    <name evidence="13" type="ORF">C9F00_05840</name>
</gene>
<dbReference type="InterPro" id="IPR025110">
    <property type="entry name" value="AMP-bd_C"/>
</dbReference>
<dbReference type="InterPro" id="IPR032387">
    <property type="entry name" value="ACAS_N"/>
</dbReference>
<dbReference type="GO" id="GO:0019629">
    <property type="term" value="P:propionate catabolic process, 2-methylcitrate cycle"/>
    <property type="evidence" value="ECO:0007669"/>
    <property type="project" value="InterPro"/>
</dbReference>
<accession>A0A659PL98</accession>
<evidence type="ECO:0000256" key="10">
    <source>
        <dbReference type="NCBIfam" id="TIGR02316"/>
    </source>
</evidence>